<dbReference type="AlphaFoldDB" id="A0A1Q3EYJ7"/>
<evidence type="ECO:0000256" key="11">
    <source>
        <dbReference type="ARBA" id="ARBA00023242"/>
    </source>
</evidence>
<sequence length="656" mass="73800">MSKAPSIFDTPAAADPRPAAATENGGAAKPGARKKKASPATTKKQLIDQLLREMSQEEDNNSSVEQPPPAKKSRKKKDTSGSSKADSSSNNNTSKSVKEKSAKKKPKKAGLKIKLQDLKKHKEKLRKSLQGVENSRHAAASESMLEASFNGNTLKDRSNHSTPVHHKTAKSSKKNKSKSHIMPLPLTFTPSKVVVKQEPKTPRKPAAEVREASSGLKDSVEVGREKFAWVIGPSITVDEFMAQFWEKKPFLVQRNDATYYANLLSREKIDAMLRNNHIEYTKNLDVTSYREGIRETHNPDGRALPPDVWAFYEEGCSIRMLNPQTYLPGVYEMNVKLQEFFHCMTGSNFYLTPPNSQGFAPHYDDIEAFVLQVEGRKHWKLYSPRTAAEVLARVSSPNFTQEEIGVPIMEVTLEPGDLLYFPRGIIHQASTVPGHHSLHVTMSVYQKNSWADLLELYLPHALSQAAENHLELRRGIPQDLHHHFGIVHSDNETPTRKELVKRMKSLVDRIFSEEAIDVAVDQLAKRFQHDALPPLLTDSERAQTAYGANYAFNSDGTVPLQTTFTERTTVRLLRRNIVRLVNEENTLRLYYHTENSREYHEFEPNFLEVDQDAALGVELLVKIYPEPVAIGALPVEDKVEFAKSLWEKGLIVASGK</sequence>
<evidence type="ECO:0000256" key="6">
    <source>
        <dbReference type="ARBA" id="ARBA00022964"/>
    </source>
</evidence>
<reference evidence="17" key="1">
    <citation type="submission" date="2017-01" db="EMBL/GenBank/DDBJ databases">
        <title>A deep insight into the sialotranscriptome of adult male and female Cluex tarsalis mosquitoes.</title>
        <authorList>
            <person name="Ribeiro J.M."/>
            <person name="Moreira F."/>
            <person name="Bernard K.A."/>
            <person name="Calvo E."/>
        </authorList>
    </citation>
    <scope>NUCLEOTIDE SEQUENCE</scope>
    <source>
        <strain evidence="17">Kern County</strain>
        <tissue evidence="17">Salivary glands</tissue>
    </source>
</reference>
<name>A0A1Q3EYJ7_CULTA</name>
<feature type="compositionally biased region" description="Basic residues" evidence="15">
    <location>
        <begin position="163"/>
        <end position="179"/>
    </location>
</feature>
<dbReference type="PROSITE" id="PS51184">
    <property type="entry name" value="JMJC"/>
    <property type="match status" value="1"/>
</dbReference>
<evidence type="ECO:0000259" key="16">
    <source>
        <dbReference type="PROSITE" id="PS51184"/>
    </source>
</evidence>
<feature type="compositionally biased region" description="Basic and acidic residues" evidence="15">
    <location>
        <begin position="195"/>
        <end position="211"/>
    </location>
</feature>
<dbReference type="GO" id="GO:0005730">
    <property type="term" value="C:nucleolus"/>
    <property type="evidence" value="ECO:0007669"/>
    <property type="project" value="TreeGrafter"/>
</dbReference>
<dbReference type="PANTHER" id="PTHR13096">
    <property type="entry name" value="MINA53 MYC INDUCED NUCLEAR ANTIGEN"/>
    <property type="match status" value="1"/>
</dbReference>
<evidence type="ECO:0000256" key="7">
    <source>
        <dbReference type="ARBA" id="ARBA00023002"/>
    </source>
</evidence>
<proteinExistence type="inferred from homology"/>
<feature type="domain" description="JmjC" evidence="16">
    <location>
        <begin position="316"/>
        <end position="461"/>
    </location>
</feature>
<comment type="function">
    <text evidence="12">Oxygenase that can act as both a histone lysine demethylase and a ribosomal histidine hydroxylase. Specifically demethylates 'Lys-4' (H3K4me) and 'Lys-36' (H3K36me) of histone H3, thereby playing a central role in histone code.</text>
</comment>
<feature type="compositionally biased region" description="Low complexity" evidence="15">
    <location>
        <begin position="80"/>
        <end position="95"/>
    </location>
</feature>
<dbReference type="GO" id="GO:0005506">
    <property type="term" value="F:iron ion binding"/>
    <property type="evidence" value="ECO:0007669"/>
    <property type="project" value="UniProtKB-UniRule"/>
</dbReference>
<feature type="region of interest" description="Disordered" evidence="15">
    <location>
        <begin position="1"/>
        <end position="183"/>
    </location>
</feature>
<dbReference type="GO" id="GO:0045471">
    <property type="term" value="P:response to ethanol"/>
    <property type="evidence" value="ECO:0007669"/>
    <property type="project" value="UniProtKB-ARBA"/>
</dbReference>
<evidence type="ECO:0000256" key="13">
    <source>
        <dbReference type="ARBA" id="ARBA00047915"/>
    </source>
</evidence>
<comment type="cofactor">
    <cofactor evidence="14">
        <name>Fe(2+)</name>
        <dbReference type="ChEBI" id="CHEBI:29033"/>
    </cofactor>
    <text evidence="14">Binds 1 Fe(2+) ion per subunit.</text>
</comment>
<keyword evidence="7 14" id="KW-0560">Oxidoreductase</keyword>
<keyword evidence="5" id="KW-0156">Chromatin regulator</keyword>
<evidence type="ECO:0000313" key="17">
    <source>
        <dbReference type="EMBL" id="JAV20360.1"/>
    </source>
</evidence>
<dbReference type="PANTHER" id="PTHR13096:SF8">
    <property type="entry name" value="RIBOSOMAL OXYGENASE 1"/>
    <property type="match status" value="1"/>
</dbReference>
<evidence type="ECO:0000256" key="9">
    <source>
        <dbReference type="ARBA" id="ARBA00023015"/>
    </source>
</evidence>
<keyword evidence="6 14" id="KW-0223">Dioxygenase</keyword>
<feature type="compositionally biased region" description="Basic residues" evidence="15">
    <location>
        <begin position="101"/>
        <end position="111"/>
    </location>
</feature>
<dbReference type="GO" id="GO:0032453">
    <property type="term" value="F:histone H3K4 demethylase activity"/>
    <property type="evidence" value="ECO:0007669"/>
    <property type="project" value="TreeGrafter"/>
</dbReference>
<evidence type="ECO:0000256" key="4">
    <source>
        <dbReference type="ARBA" id="ARBA00022723"/>
    </source>
</evidence>
<dbReference type="Gene3D" id="1.10.10.1500">
    <property type="entry name" value="JmjC domain-containing ribosomal oxygenase (ROX), dimer domain"/>
    <property type="match status" value="1"/>
</dbReference>
<keyword evidence="8 14" id="KW-0408">Iron</keyword>
<comment type="subcellular location">
    <subcellularLocation>
        <location evidence="1 14">Nucleus</location>
    </subcellularLocation>
</comment>
<feature type="region of interest" description="Disordered" evidence="15">
    <location>
        <begin position="195"/>
        <end position="214"/>
    </location>
</feature>
<dbReference type="InterPro" id="IPR003347">
    <property type="entry name" value="JmjC_dom"/>
</dbReference>
<keyword evidence="10 14" id="KW-0804">Transcription</keyword>
<dbReference type="FunFam" id="1.10.10.1500:FF:000001">
    <property type="entry name" value="ribosomal oxygenase 1 isoform X1"/>
    <property type="match status" value="1"/>
</dbReference>
<dbReference type="Pfam" id="PF21233">
    <property type="entry name" value="WHD_RIOX1"/>
    <property type="match status" value="1"/>
</dbReference>
<dbReference type="GO" id="GO:0140680">
    <property type="term" value="F:histone H3K36me/H3K36me2 demethylase activity"/>
    <property type="evidence" value="ECO:0007669"/>
    <property type="project" value="UniProtKB-EC"/>
</dbReference>
<evidence type="ECO:0000256" key="8">
    <source>
        <dbReference type="ARBA" id="ARBA00023004"/>
    </source>
</evidence>
<comment type="catalytic activity">
    <reaction evidence="13 14">
        <text>N(6),N(6)-dimethyl-L-lysyl(36)-[histone H3] + 2 2-oxoglutarate + 2 O2 = L-lysyl(36)-[histone H3] + 2 formaldehyde + 2 succinate + 2 CO2</text>
        <dbReference type="Rhea" id="RHEA:42032"/>
        <dbReference type="Rhea" id="RHEA-COMP:9785"/>
        <dbReference type="Rhea" id="RHEA-COMP:9787"/>
        <dbReference type="ChEBI" id="CHEBI:15379"/>
        <dbReference type="ChEBI" id="CHEBI:16526"/>
        <dbReference type="ChEBI" id="CHEBI:16810"/>
        <dbReference type="ChEBI" id="CHEBI:16842"/>
        <dbReference type="ChEBI" id="CHEBI:29969"/>
        <dbReference type="ChEBI" id="CHEBI:30031"/>
        <dbReference type="ChEBI" id="CHEBI:61976"/>
        <dbReference type="EC" id="1.14.11.27"/>
    </reaction>
</comment>
<evidence type="ECO:0000256" key="12">
    <source>
        <dbReference type="ARBA" id="ARBA00025670"/>
    </source>
</evidence>
<comment type="similarity">
    <text evidence="2">Belongs to the ROX family. NO66 subfamily.</text>
</comment>
<dbReference type="Pfam" id="PF08007">
    <property type="entry name" value="JmjC_2"/>
    <property type="match status" value="1"/>
</dbReference>
<dbReference type="FunFam" id="3.90.930.40:FF:000001">
    <property type="entry name" value="ribosomal oxygenase 1 isoform X1"/>
    <property type="match status" value="1"/>
</dbReference>
<evidence type="ECO:0000256" key="3">
    <source>
        <dbReference type="ARBA" id="ARBA00022491"/>
    </source>
</evidence>
<keyword evidence="3" id="KW-0678">Repressor</keyword>
<dbReference type="Gene3D" id="2.60.120.650">
    <property type="entry name" value="Cupin"/>
    <property type="match status" value="1"/>
</dbReference>
<accession>A0A1Q3EYJ7</accession>
<evidence type="ECO:0000256" key="5">
    <source>
        <dbReference type="ARBA" id="ARBA00022853"/>
    </source>
</evidence>
<keyword evidence="11 14" id="KW-0539">Nucleus</keyword>
<organism evidence="17">
    <name type="scientific">Culex tarsalis</name>
    <name type="common">Encephalitis mosquito</name>
    <dbReference type="NCBI Taxonomy" id="7177"/>
    <lineage>
        <taxon>Eukaryota</taxon>
        <taxon>Metazoa</taxon>
        <taxon>Ecdysozoa</taxon>
        <taxon>Arthropoda</taxon>
        <taxon>Hexapoda</taxon>
        <taxon>Insecta</taxon>
        <taxon>Pterygota</taxon>
        <taxon>Neoptera</taxon>
        <taxon>Endopterygota</taxon>
        <taxon>Diptera</taxon>
        <taxon>Nematocera</taxon>
        <taxon>Culicoidea</taxon>
        <taxon>Culicidae</taxon>
        <taxon>Culicinae</taxon>
        <taxon>Culicini</taxon>
        <taxon>Culex</taxon>
        <taxon>Culex</taxon>
    </lineage>
</organism>
<protein>
    <recommendedName>
        <fullName evidence="14">Bifunctional lysine-specific demethylase and histidyl-hydroxylase</fullName>
        <ecNumber evidence="14">1.14.11.27</ecNumber>
    </recommendedName>
</protein>
<dbReference type="EMBL" id="GFDL01014685">
    <property type="protein sequence ID" value="JAV20360.1"/>
    <property type="molecule type" value="Transcribed_RNA"/>
</dbReference>
<evidence type="ECO:0000256" key="2">
    <source>
        <dbReference type="ARBA" id="ARBA00010309"/>
    </source>
</evidence>
<evidence type="ECO:0000256" key="10">
    <source>
        <dbReference type="ARBA" id="ARBA00023163"/>
    </source>
</evidence>
<evidence type="ECO:0000256" key="1">
    <source>
        <dbReference type="ARBA" id="ARBA00004123"/>
    </source>
</evidence>
<dbReference type="EC" id="1.14.11.27" evidence="14"/>
<dbReference type="Gene3D" id="3.90.930.40">
    <property type="match status" value="1"/>
</dbReference>
<dbReference type="FunFam" id="2.60.120.650:FF:000013">
    <property type="entry name" value="Ribosomal oxygenase 1"/>
    <property type="match status" value="1"/>
</dbReference>
<evidence type="ECO:0000256" key="14">
    <source>
        <dbReference type="RuleBase" id="RU366061"/>
    </source>
</evidence>
<feature type="compositionally biased region" description="Low complexity" evidence="15">
    <location>
        <begin position="11"/>
        <end position="30"/>
    </location>
</feature>
<keyword evidence="9 14" id="KW-0805">Transcription regulation</keyword>
<dbReference type="SUPFAM" id="SSF51197">
    <property type="entry name" value="Clavaminate synthase-like"/>
    <property type="match status" value="1"/>
</dbReference>
<evidence type="ECO:0000256" key="15">
    <source>
        <dbReference type="SAM" id="MobiDB-lite"/>
    </source>
</evidence>
<dbReference type="InterPro" id="IPR039994">
    <property type="entry name" value="NO66-like"/>
</dbReference>
<dbReference type="InterPro" id="IPR049043">
    <property type="entry name" value="WHD_RIOX1"/>
</dbReference>
<keyword evidence="4 14" id="KW-0479">Metal-binding</keyword>